<dbReference type="InterPro" id="IPR023299">
    <property type="entry name" value="ATPase_P-typ_cyto_dom_N"/>
</dbReference>
<dbReference type="CDD" id="cd02094">
    <property type="entry name" value="P-type_ATPase_Cu-like"/>
    <property type="match status" value="1"/>
</dbReference>
<evidence type="ECO:0000256" key="16">
    <source>
        <dbReference type="ARBA" id="ARBA00033239"/>
    </source>
</evidence>
<dbReference type="GO" id="GO:0005886">
    <property type="term" value="C:plasma membrane"/>
    <property type="evidence" value="ECO:0007669"/>
    <property type="project" value="UniProtKB-SubCell"/>
</dbReference>
<evidence type="ECO:0000259" key="19">
    <source>
        <dbReference type="SMART" id="SM00746"/>
    </source>
</evidence>
<evidence type="ECO:0000256" key="1">
    <source>
        <dbReference type="ARBA" id="ARBA00004651"/>
    </source>
</evidence>
<dbReference type="Pfam" id="PF19335">
    <property type="entry name" value="HMBD"/>
    <property type="match status" value="2"/>
</dbReference>
<feature type="transmembrane region" description="Helical" evidence="18">
    <location>
        <begin position="759"/>
        <end position="780"/>
    </location>
</feature>
<protein>
    <recommendedName>
        <fullName evidence="3">P-type Cu(+) transporter</fullName>
        <ecNumber evidence="3">7.2.2.8</ecNumber>
    </recommendedName>
    <alternativeName>
        <fullName evidence="16">Cu(+)-exporting ATPase</fullName>
    </alternativeName>
</protein>
<dbReference type="RefSeq" id="WP_146505060.1">
    <property type="nucleotide sequence ID" value="NZ_SJPG01000001.1"/>
</dbReference>
<dbReference type="Pfam" id="PF00702">
    <property type="entry name" value="Hydrolase"/>
    <property type="match status" value="1"/>
</dbReference>
<evidence type="ECO:0000256" key="4">
    <source>
        <dbReference type="ARBA" id="ARBA00022448"/>
    </source>
</evidence>
<feature type="transmembrane region" description="Helical" evidence="18">
    <location>
        <begin position="413"/>
        <end position="435"/>
    </location>
</feature>
<evidence type="ECO:0000256" key="18">
    <source>
        <dbReference type="RuleBase" id="RU362081"/>
    </source>
</evidence>
<evidence type="ECO:0000256" key="10">
    <source>
        <dbReference type="ARBA" id="ARBA00022840"/>
    </source>
</evidence>
<evidence type="ECO:0000256" key="9">
    <source>
        <dbReference type="ARBA" id="ARBA00022796"/>
    </source>
</evidence>
<comment type="caution">
    <text evidence="20">The sequence shown here is derived from an EMBL/GenBank/DDBJ whole genome shotgun (WGS) entry which is preliminary data.</text>
</comment>
<comment type="subcellular location">
    <subcellularLocation>
        <location evidence="1">Cell membrane</location>
        <topology evidence="1">Multi-pass membrane protein</topology>
    </subcellularLocation>
</comment>
<dbReference type="PROSITE" id="PS00154">
    <property type="entry name" value="ATPASE_E1_E2"/>
    <property type="match status" value="1"/>
</dbReference>
<dbReference type="NCBIfam" id="TIGR01525">
    <property type="entry name" value="ATPase-IB_hvy"/>
    <property type="match status" value="1"/>
</dbReference>
<dbReference type="GO" id="GO:0140581">
    <property type="term" value="F:P-type monovalent copper transporter activity"/>
    <property type="evidence" value="ECO:0007669"/>
    <property type="project" value="UniProtKB-EC"/>
</dbReference>
<keyword evidence="7 18" id="KW-0479">Metal-binding</keyword>
<dbReference type="InterPro" id="IPR023214">
    <property type="entry name" value="HAD_sf"/>
</dbReference>
<evidence type="ECO:0000256" key="8">
    <source>
        <dbReference type="ARBA" id="ARBA00022741"/>
    </source>
</evidence>
<comment type="similarity">
    <text evidence="2 18">Belongs to the cation transport ATPase (P-type) (TC 3.A.3) family. Type IB subfamily.</text>
</comment>
<keyword evidence="10 18" id="KW-0067">ATP-binding</keyword>
<keyword evidence="6 18" id="KW-0812">Transmembrane</keyword>
<feature type="transmembrane region" description="Helical" evidence="18">
    <location>
        <begin position="261"/>
        <end position="279"/>
    </location>
</feature>
<dbReference type="PRINTS" id="PR00119">
    <property type="entry name" value="CATATPASE"/>
</dbReference>
<keyword evidence="15 18" id="KW-0472">Membrane</keyword>
<dbReference type="FunFam" id="3.40.50.1000:FF:000144">
    <property type="entry name" value="copper-transporting ATPase 1 isoform X2"/>
    <property type="match status" value="1"/>
</dbReference>
<evidence type="ECO:0000313" key="21">
    <source>
        <dbReference type="Proteomes" id="UP000316095"/>
    </source>
</evidence>
<evidence type="ECO:0000256" key="6">
    <source>
        <dbReference type="ARBA" id="ARBA00022692"/>
    </source>
</evidence>
<evidence type="ECO:0000256" key="11">
    <source>
        <dbReference type="ARBA" id="ARBA00022967"/>
    </source>
</evidence>
<dbReference type="Gene3D" id="3.40.50.1000">
    <property type="entry name" value="HAD superfamily/HAD-like"/>
    <property type="match status" value="1"/>
</dbReference>
<dbReference type="Gene3D" id="3.40.1110.10">
    <property type="entry name" value="Calcium-transporting ATPase, cytoplasmic domain N"/>
    <property type="match status" value="1"/>
</dbReference>
<dbReference type="GO" id="GO:0060003">
    <property type="term" value="P:copper ion export"/>
    <property type="evidence" value="ECO:0007669"/>
    <property type="project" value="UniProtKB-ARBA"/>
</dbReference>
<dbReference type="GO" id="GO:0016887">
    <property type="term" value="F:ATP hydrolysis activity"/>
    <property type="evidence" value="ECO:0007669"/>
    <property type="project" value="InterPro"/>
</dbReference>
<dbReference type="PRINTS" id="PR00943">
    <property type="entry name" value="CUATPASE"/>
</dbReference>
<keyword evidence="14" id="KW-0406">Ion transport</keyword>
<keyword evidence="21" id="KW-1185">Reference proteome</keyword>
<dbReference type="GO" id="GO:0043682">
    <property type="term" value="F:P-type divalent copper transporter activity"/>
    <property type="evidence" value="ECO:0007669"/>
    <property type="project" value="TreeGrafter"/>
</dbReference>
<dbReference type="InterPro" id="IPR011017">
    <property type="entry name" value="TRASH_dom"/>
</dbReference>
<dbReference type="PANTHER" id="PTHR43520">
    <property type="entry name" value="ATP7, ISOFORM B"/>
    <property type="match status" value="1"/>
</dbReference>
<evidence type="ECO:0000256" key="14">
    <source>
        <dbReference type="ARBA" id="ARBA00023065"/>
    </source>
</evidence>
<feature type="domain" description="TRASH" evidence="19">
    <location>
        <begin position="4"/>
        <end position="41"/>
    </location>
</feature>
<evidence type="ECO:0000256" key="7">
    <source>
        <dbReference type="ARBA" id="ARBA00022723"/>
    </source>
</evidence>
<dbReference type="Pfam" id="PF04945">
    <property type="entry name" value="YHS"/>
    <property type="match status" value="1"/>
</dbReference>
<keyword evidence="12 18" id="KW-1133">Transmembrane helix</keyword>
<dbReference type="GO" id="GO:0055070">
    <property type="term" value="P:copper ion homeostasis"/>
    <property type="evidence" value="ECO:0007669"/>
    <property type="project" value="TreeGrafter"/>
</dbReference>
<dbReference type="SUPFAM" id="SSF81653">
    <property type="entry name" value="Calcium ATPase, transduction domain A"/>
    <property type="match status" value="1"/>
</dbReference>
<gene>
    <name evidence="20" type="primary">silP</name>
    <name evidence="20" type="ORF">Pan54_40460</name>
</gene>
<dbReference type="InterPro" id="IPR045800">
    <property type="entry name" value="HMBD"/>
</dbReference>
<dbReference type="InterPro" id="IPR044492">
    <property type="entry name" value="P_typ_ATPase_HD_dom"/>
</dbReference>
<dbReference type="SFLD" id="SFLDF00027">
    <property type="entry name" value="p-type_atpase"/>
    <property type="match status" value="1"/>
</dbReference>
<dbReference type="PANTHER" id="PTHR43520:SF8">
    <property type="entry name" value="P-TYPE CU(+) TRANSPORTER"/>
    <property type="match status" value="1"/>
</dbReference>
<feature type="transmembrane region" description="Helical" evidence="18">
    <location>
        <begin position="222"/>
        <end position="249"/>
    </location>
</feature>
<dbReference type="AlphaFoldDB" id="A0A5C5XLL8"/>
<dbReference type="InterPro" id="IPR023298">
    <property type="entry name" value="ATPase_P-typ_TM_dom_sf"/>
</dbReference>
<keyword evidence="5 18" id="KW-1003">Cell membrane</keyword>
<dbReference type="InterPro" id="IPR027256">
    <property type="entry name" value="P-typ_ATPase_IB"/>
</dbReference>
<dbReference type="NCBIfam" id="TIGR01511">
    <property type="entry name" value="ATPase-IB1_Cu"/>
    <property type="match status" value="1"/>
</dbReference>
<comment type="catalytic activity">
    <reaction evidence="17">
        <text>Cu(+)(in) + ATP + H2O = Cu(+)(out) + ADP + phosphate + H(+)</text>
        <dbReference type="Rhea" id="RHEA:25792"/>
        <dbReference type="ChEBI" id="CHEBI:15377"/>
        <dbReference type="ChEBI" id="CHEBI:15378"/>
        <dbReference type="ChEBI" id="CHEBI:30616"/>
        <dbReference type="ChEBI" id="CHEBI:43474"/>
        <dbReference type="ChEBI" id="CHEBI:49552"/>
        <dbReference type="ChEBI" id="CHEBI:456216"/>
        <dbReference type="EC" id="7.2.2.8"/>
    </reaction>
</comment>
<dbReference type="InterPro" id="IPR036412">
    <property type="entry name" value="HAD-like_sf"/>
</dbReference>
<evidence type="ECO:0000313" key="20">
    <source>
        <dbReference type="EMBL" id="TWT63293.1"/>
    </source>
</evidence>
<evidence type="ECO:0000256" key="17">
    <source>
        <dbReference type="ARBA" id="ARBA00049289"/>
    </source>
</evidence>
<dbReference type="EMBL" id="SJPG01000001">
    <property type="protein sequence ID" value="TWT63293.1"/>
    <property type="molecule type" value="Genomic_DNA"/>
</dbReference>
<dbReference type="SUPFAM" id="SSF56784">
    <property type="entry name" value="HAD-like"/>
    <property type="match status" value="1"/>
</dbReference>
<keyword evidence="13" id="KW-0186">Copper</keyword>
<dbReference type="Pfam" id="PF00122">
    <property type="entry name" value="E1-E2_ATPase"/>
    <property type="match status" value="1"/>
</dbReference>
<feature type="transmembrane region" description="Helical" evidence="18">
    <location>
        <begin position="158"/>
        <end position="179"/>
    </location>
</feature>
<accession>A0A5C5XLL8</accession>
<feature type="transmembrane region" description="Helical" evidence="18">
    <location>
        <begin position="786"/>
        <end position="807"/>
    </location>
</feature>
<feature type="transmembrane region" description="Helical" evidence="18">
    <location>
        <begin position="191"/>
        <end position="210"/>
    </location>
</feature>
<dbReference type="NCBIfam" id="TIGR01494">
    <property type="entry name" value="ATPase_P-type"/>
    <property type="match status" value="1"/>
</dbReference>
<feature type="transmembrane region" description="Helical" evidence="18">
    <location>
        <begin position="441"/>
        <end position="465"/>
    </location>
</feature>
<keyword evidence="9" id="KW-0187">Copper transport</keyword>
<dbReference type="GO" id="GO:0005524">
    <property type="term" value="F:ATP binding"/>
    <property type="evidence" value="ECO:0007669"/>
    <property type="project" value="UniProtKB-UniRule"/>
</dbReference>
<dbReference type="Gene3D" id="2.70.150.10">
    <property type="entry name" value="Calcium-transporting ATPase, cytoplasmic transduction domain A"/>
    <property type="match status" value="1"/>
</dbReference>
<keyword evidence="4" id="KW-0813">Transport</keyword>
<evidence type="ECO:0000256" key="15">
    <source>
        <dbReference type="ARBA" id="ARBA00023136"/>
    </source>
</evidence>
<evidence type="ECO:0000256" key="5">
    <source>
        <dbReference type="ARBA" id="ARBA00022475"/>
    </source>
</evidence>
<dbReference type="EC" id="7.2.2.8" evidence="3"/>
<dbReference type="FunFam" id="2.70.150.10:FF:000020">
    <property type="entry name" value="Copper-exporting P-type ATPase A"/>
    <property type="match status" value="1"/>
</dbReference>
<dbReference type="SFLD" id="SFLDS00003">
    <property type="entry name" value="Haloacid_Dehalogenase"/>
    <property type="match status" value="1"/>
</dbReference>
<dbReference type="InterPro" id="IPR007029">
    <property type="entry name" value="YHS_dom"/>
</dbReference>
<keyword evidence="11" id="KW-1278">Translocase</keyword>
<dbReference type="InterPro" id="IPR008250">
    <property type="entry name" value="ATPase_P-typ_transduc_dom_A_sf"/>
</dbReference>
<dbReference type="InterPro" id="IPR059000">
    <property type="entry name" value="ATPase_P-type_domA"/>
</dbReference>
<name>A0A5C5XLL8_9PLAN</name>
<evidence type="ECO:0000256" key="3">
    <source>
        <dbReference type="ARBA" id="ARBA00012517"/>
    </source>
</evidence>
<dbReference type="OrthoDB" id="211392at2"/>
<dbReference type="GO" id="GO:0005507">
    <property type="term" value="F:copper ion binding"/>
    <property type="evidence" value="ECO:0007669"/>
    <property type="project" value="TreeGrafter"/>
</dbReference>
<evidence type="ECO:0000256" key="2">
    <source>
        <dbReference type="ARBA" id="ARBA00006024"/>
    </source>
</evidence>
<sequence length="815" mass="87468">MAIDPICGMTVDESTNLTAEKDGKTYYFCSQHCQQKFVSGAEEESVGHSCCGGDQQVVELGSNRKPSSSTAKYVCPMCAGVESDKPGDCPKCGMSLERNPAFKEKSEQKTIYTCPMHPEIEQDHPGDCPKCGMDLEPKTVTVNTEEQDPELQSMTFRFWVALALTLPVFLMAMLPMVGVPVNEWLGHRLHIWLQLILSTPVVLWAGWPFFVRGGKSFVTGNFNMFTLIAIGTGAAYLYSLMAVLFPGIIPENFKHQGQVAVYFEAASVIITLVLMGQVLELRARRRTNSAIRELLSLAPPTAHLVENGEERDVSLDEVKKGDQLRVRPGEKIPVDGQVKEGKSSVDESMITGEPGAVEKQSGDSVIGGTVNQTGSFLIKAEKVGEETVLSQIVNMVANAQRSRAPIQKVADTVAGYFVPAVLLVAVITFLVWAIVQPEQPALAWALVNSVAVLIIACPCALGLATPMSIMVGVGRGAQEGVLIKDAEVLETLEKVDTIVVDKTGTLTEGHPKLTECIPVESIEESELLQAAASVERNSEHPLAQSIVRGAKDRDIKLADVSDFNSITGGGVEGSVDGKSILIGKQSLLADRNVENVTTLNQQADELQQQGRTVMFVAINNQLAGIIAVSDPIKEATPEAVKTLHEMGLRIIMLTGDNEQTAKTVAEKLGIDEFEAGVKPEDKHEKIKSLKAEGRIVAMAGDGINDAPALAEANVGIAMGTGTDVAIESAGVTLVKGDLRGIVKAVKLSRITMQNIRQNLFFALIYNAIGVPIAAGVLYPISHHLLLNPMLAAAAMSFSSVSVISNALRLRAISID</sequence>
<dbReference type="SMART" id="SM00746">
    <property type="entry name" value="TRASH"/>
    <property type="match status" value="1"/>
</dbReference>
<dbReference type="SUPFAM" id="SSF81665">
    <property type="entry name" value="Calcium ATPase, transmembrane domain M"/>
    <property type="match status" value="1"/>
</dbReference>
<evidence type="ECO:0000256" key="13">
    <source>
        <dbReference type="ARBA" id="ARBA00023008"/>
    </source>
</evidence>
<dbReference type="InterPro" id="IPR001757">
    <property type="entry name" value="P_typ_ATPase"/>
</dbReference>
<evidence type="ECO:0000256" key="12">
    <source>
        <dbReference type="ARBA" id="ARBA00022989"/>
    </source>
</evidence>
<dbReference type="SFLD" id="SFLDG00002">
    <property type="entry name" value="C1.7:_P-type_atpase_like"/>
    <property type="match status" value="1"/>
</dbReference>
<keyword evidence="8 18" id="KW-0547">Nucleotide-binding</keyword>
<dbReference type="InterPro" id="IPR018303">
    <property type="entry name" value="ATPase_P-typ_P_site"/>
</dbReference>
<proteinExistence type="inferred from homology"/>
<reference evidence="20 21" key="1">
    <citation type="submission" date="2019-02" db="EMBL/GenBank/DDBJ databases">
        <title>Deep-cultivation of Planctomycetes and their phenomic and genomic characterization uncovers novel biology.</title>
        <authorList>
            <person name="Wiegand S."/>
            <person name="Jogler M."/>
            <person name="Boedeker C."/>
            <person name="Pinto D."/>
            <person name="Vollmers J."/>
            <person name="Rivas-Marin E."/>
            <person name="Kohn T."/>
            <person name="Peeters S.H."/>
            <person name="Heuer A."/>
            <person name="Rast P."/>
            <person name="Oberbeckmann S."/>
            <person name="Bunk B."/>
            <person name="Jeske O."/>
            <person name="Meyerdierks A."/>
            <person name="Storesund J.E."/>
            <person name="Kallscheuer N."/>
            <person name="Luecker S."/>
            <person name="Lage O.M."/>
            <person name="Pohl T."/>
            <person name="Merkel B.J."/>
            <person name="Hornburger P."/>
            <person name="Mueller R.-W."/>
            <person name="Bruemmer F."/>
            <person name="Labrenz M."/>
            <person name="Spormann A.M."/>
            <person name="Op Den Camp H."/>
            <person name="Overmann J."/>
            <person name="Amann R."/>
            <person name="Jetten M.S.M."/>
            <person name="Mascher T."/>
            <person name="Medema M.H."/>
            <person name="Devos D.P."/>
            <person name="Kaster A.-K."/>
            <person name="Ovreas L."/>
            <person name="Rohde M."/>
            <person name="Galperin M.Y."/>
            <person name="Jogler C."/>
        </authorList>
    </citation>
    <scope>NUCLEOTIDE SEQUENCE [LARGE SCALE GENOMIC DNA]</scope>
    <source>
        <strain evidence="20 21">Pan54</strain>
    </source>
</reference>
<organism evidence="20 21">
    <name type="scientific">Rubinisphaera italica</name>
    <dbReference type="NCBI Taxonomy" id="2527969"/>
    <lineage>
        <taxon>Bacteria</taxon>
        <taxon>Pseudomonadati</taxon>
        <taxon>Planctomycetota</taxon>
        <taxon>Planctomycetia</taxon>
        <taxon>Planctomycetales</taxon>
        <taxon>Planctomycetaceae</taxon>
        <taxon>Rubinisphaera</taxon>
    </lineage>
</organism>
<dbReference type="Proteomes" id="UP000316095">
    <property type="component" value="Unassembled WGS sequence"/>
</dbReference>